<protein>
    <submittedName>
        <fullName evidence="6">LysR family transcriptional regulator</fullName>
    </submittedName>
</protein>
<dbReference type="InterPro" id="IPR005119">
    <property type="entry name" value="LysR_subst-bd"/>
</dbReference>
<dbReference type="Pfam" id="PF03466">
    <property type="entry name" value="LysR_substrate"/>
    <property type="match status" value="1"/>
</dbReference>
<proteinExistence type="inferred from homology"/>
<gene>
    <name evidence="6" type="ORF">H8711_08520</name>
</gene>
<dbReference type="PRINTS" id="PR00039">
    <property type="entry name" value="HTHLYSR"/>
</dbReference>
<dbReference type="Pfam" id="PF00126">
    <property type="entry name" value="HTH_1"/>
    <property type="match status" value="1"/>
</dbReference>
<evidence type="ECO:0000256" key="2">
    <source>
        <dbReference type="ARBA" id="ARBA00023015"/>
    </source>
</evidence>
<accession>A0A926DZU0</accession>
<dbReference type="InterPro" id="IPR036388">
    <property type="entry name" value="WH-like_DNA-bd_sf"/>
</dbReference>
<dbReference type="InterPro" id="IPR000847">
    <property type="entry name" value="LysR_HTH_N"/>
</dbReference>
<feature type="domain" description="HTH lysR-type" evidence="5">
    <location>
        <begin position="1"/>
        <end position="58"/>
    </location>
</feature>
<evidence type="ECO:0000256" key="4">
    <source>
        <dbReference type="ARBA" id="ARBA00023163"/>
    </source>
</evidence>
<dbReference type="GO" id="GO:0003677">
    <property type="term" value="F:DNA binding"/>
    <property type="evidence" value="ECO:0007669"/>
    <property type="project" value="UniProtKB-KW"/>
</dbReference>
<dbReference type="CDD" id="cd05466">
    <property type="entry name" value="PBP2_LTTR_substrate"/>
    <property type="match status" value="1"/>
</dbReference>
<dbReference type="FunFam" id="1.10.10.10:FF:000001">
    <property type="entry name" value="LysR family transcriptional regulator"/>
    <property type="match status" value="1"/>
</dbReference>
<dbReference type="RefSeq" id="WP_249283049.1">
    <property type="nucleotide sequence ID" value="NZ_JACRST010000012.1"/>
</dbReference>
<dbReference type="SUPFAM" id="SSF53850">
    <property type="entry name" value="Periplasmic binding protein-like II"/>
    <property type="match status" value="1"/>
</dbReference>
<dbReference type="SUPFAM" id="SSF46785">
    <property type="entry name" value="Winged helix' DNA-binding domain"/>
    <property type="match status" value="1"/>
</dbReference>
<dbReference type="GO" id="GO:0003700">
    <property type="term" value="F:DNA-binding transcription factor activity"/>
    <property type="evidence" value="ECO:0007669"/>
    <property type="project" value="InterPro"/>
</dbReference>
<dbReference type="PANTHER" id="PTHR30419">
    <property type="entry name" value="HTH-TYPE TRANSCRIPTIONAL REGULATOR YBHD"/>
    <property type="match status" value="1"/>
</dbReference>
<keyword evidence="7" id="KW-1185">Reference proteome</keyword>
<dbReference type="EMBL" id="JACRST010000012">
    <property type="protein sequence ID" value="MBC8546973.1"/>
    <property type="molecule type" value="Genomic_DNA"/>
</dbReference>
<sequence>MELRVLNYFLVIAREENITKAAQILHISQPTLSRQLMQLEEEFGVKLFTRSNHNIILTEQGMLLRRRAQELVSLAEKTKRELNEKEELSGEITIGSGELMAFSHLAKIISEFQKKHPLVLFDIYSGNADSIKDRIDRGLIDVSLLLAPVDIGKYDFLEMPGEEQWGVFVSEQHPLAHQSCITPSELINEKIVMTKRTIVQNAIAGWFDEDYEKLNIIETYNLMGNAALMVQQDVGIAIGLKRNCSYDGVRFLPMNPPLTGKTFLVWKKNQMEAHTLSAFLEFAKKYSK</sequence>
<dbReference type="AlphaFoldDB" id="A0A926DZU0"/>
<dbReference type="Gene3D" id="1.10.10.10">
    <property type="entry name" value="Winged helix-like DNA-binding domain superfamily/Winged helix DNA-binding domain"/>
    <property type="match status" value="1"/>
</dbReference>
<dbReference type="Proteomes" id="UP000653127">
    <property type="component" value="Unassembled WGS sequence"/>
</dbReference>
<dbReference type="PANTHER" id="PTHR30419:SF8">
    <property type="entry name" value="NITROGEN ASSIMILATION TRANSCRIPTIONAL ACTIVATOR-RELATED"/>
    <property type="match status" value="1"/>
</dbReference>
<name>A0A926DZU0_9FIRM</name>
<evidence type="ECO:0000313" key="7">
    <source>
        <dbReference type="Proteomes" id="UP000653127"/>
    </source>
</evidence>
<keyword evidence="2" id="KW-0805">Transcription regulation</keyword>
<evidence type="ECO:0000313" key="6">
    <source>
        <dbReference type="EMBL" id="MBC8546973.1"/>
    </source>
</evidence>
<evidence type="ECO:0000256" key="1">
    <source>
        <dbReference type="ARBA" id="ARBA00009437"/>
    </source>
</evidence>
<dbReference type="InterPro" id="IPR036390">
    <property type="entry name" value="WH_DNA-bd_sf"/>
</dbReference>
<keyword evidence="4" id="KW-0804">Transcription</keyword>
<evidence type="ECO:0000256" key="3">
    <source>
        <dbReference type="ARBA" id="ARBA00023125"/>
    </source>
</evidence>
<dbReference type="GO" id="GO:0005829">
    <property type="term" value="C:cytosol"/>
    <property type="evidence" value="ECO:0007669"/>
    <property type="project" value="TreeGrafter"/>
</dbReference>
<evidence type="ECO:0000259" key="5">
    <source>
        <dbReference type="PROSITE" id="PS50931"/>
    </source>
</evidence>
<organism evidence="6 7">
    <name type="scientific">Ligaoa zhengdingensis</name>
    <dbReference type="NCBI Taxonomy" id="2763658"/>
    <lineage>
        <taxon>Bacteria</taxon>
        <taxon>Bacillati</taxon>
        <taxon>Bacillota</taxon>
        <taxon>Clostridia</taxon>
        <taxon>Eubacteriales</taxon>
        <taxon>Oscillospiraceae</taxon>
        <taxon>Ligaoa</taxon>
    </lineage>
</organism>
<keyword evidence="3" id="KW-0238">DNA-binding</keyword>
<reference evidence="6" key="1">
    <citation type="submission" date="2020-08" db="EMBL/GenBank/DDBJ databases">
        <title>Genome public.</title>
        <authorList>
            <person name="Liu C."/>
            <person name="Sun Q."/>
        </authorList>
    </citation>
    <scope>NUCLEOTIDE SEQUENCE</scope>
    <source>
        <strain evidence="6">NSJ-31</strain>
    </source>
</reference>
<dbReference type="InterPro" id="IPR050950">
    <property type="entry name" value="HTH-type_LysR_regulators"/>
</dbReference>
<comment type="caution">
    <text evidence="6">The sequence shown here is derived from an EMBL/GenBank/DDBJ whole genome shotgun (WGS) entry which is preliminary data.</text>
</comment>
<comment type="similarity">
    <text evidence="1">Belongs to the LysR transcriptional regulatory family.</text>
</comment>
<dbReference type="Gene3D" id="3.40.190.290">
    <property type="match status" value="1"/>
</dbReference>
<dbReference type="PROSITE" id="PS50931">
    <property type="entry name" value="HTH_LYSR"/>
    <property type="match status" value="1"/>
</dbReference>